<dbReference type="CDD" id="cd08509">
    <property type="entry name" value="PBP2_TmCBP_oligosaccharides_like"/>
    <property type="match status" value="1"/>
</dbReference>
<dbReference type="GO" id="GO:0043190">
    <property type="term" value="C:ATP-binding cassette (ABC) transporter complex"/>
    <property type="evidence" value="ECO:0007669"/>
    <property type="project" value="InterPro"/>
</dbReference>
<evidence type="ECO:0000256" key="1">
    <source>
        <dbReference type="SAM" id="SignalP"/>
    </source>
</evidence>
<dbReference type="PROSITE" id="PS51257">
    <property type="entry name" value="PROKAR_LIPOPROTEIN"/>
    <property type="match status" value="1"/>
</dbReference>
<dbReference type="SUPFAM" id="SSF53850">
    <property type="entry name" value="Periplasmic binding protein-like II"/>
    <property type="match status" value="1"/>
</dbReference>
<accession>A0A5C4W039</accession>
<protein>
    <recommendedName>
        <fullName evidence="2">Solute-binding protein family 5 domain-containing protein</fullName>
    </recommendedName>
</protein>
<dbReference type="GO" id="GO:0015833">
    <property type="term" value="P:peptide transport"/>
    <property type="evidence" value="ECO:0007669"/>
    <property type="project" value="TreeGrafter"/>
</dbReference>
<gene>
    <name evidence="3" type="ORF">FH608_034450</name>
</gene>
<dbReference type="Gene3D" id="3.90.76.10">
    <property type="entry name" value="Dipeptide-binding Protein, Domain 1"/>
    <property type="match status" value="1"/>
</dbReference>
<dbReference type="Pfam" id="PF00496">
    <property type="entry name" value="SBP_bac_5"/>
    <property type="match status" value="1"/>
</dbReference>
<dbReference type="Gene3D" id="3.10.105.10">
    <property type="entry name" value="Dipeptide-binding Protein, Domain 3"/>
    <property type="match status" value="1"/>
</dbReference>
<keyword evidence="4" id="KW-1185">Reference proteome</keyword>
<dbReference type="PANTHER" id="PTHR30290:SF82">
    <property type="entry name" value="ABC-TYPE DIPEPTIDE_OLIGOPEPTIDE TRANSPORT SYSTEM, PERIPLASMIC COMPONENT"/>
    <property type="match status" value="1"/>
</dbReference>
<evidence type="ECO:0000259" key="2">
    <source>
        <dbReference type="Pfam" id="PF00496"/>
    </source>
</evidence>
<evidence type="ECO:0000313" key="3">
    <source>
        <dbReference type="EMBL" id="KAB8190618.1"/>
    </source>
</evidence>
<dbReference type="InterPro" id="IPR039424">
    <property type="entry name" value="SBP_5"/>
</dbReference>
<dbReference type="Proteomes" id="UP000312512">
    <property type="component" value="Unassembled WGS sequence"/>
</dbReference>
<dbReference type="GO" id="GO:1904680">
    <property type="term" value="F:peptide transmembrane transporter activity"/>
    <property type="evidence" value="ECO:0007669"/>
    <property type="project" value="TreeGrafter"/>
</dbReference>
<keyword evidence="1" id="KW-0732">Signal</keyword>
<dbReference type="EMBL" id="VDLX02000015">
    <property type="protein sequence ID" value="KAB8190618.1"/>
    <property type="molecule type" value="Genomic_DNA"/>
</dbReference>
<feature type="chain" id="PRO_5039399021" description="Solute-binding protein family 5 domain-containing protein" evidence="1">
    <location>
        <begin position="33"/>
        <end position="547"/>
    </location>
</feature>
<dbReference type="Gene3D" id="3.40.190.10">
    <property type="entry name" value="Periplasmic binding protein-like II"/>
    <property type="match status" value="1"/>
</dbReference>
<dbReference type="GO" id="GO:0042597">
    <property type="term" value="C:periplasmic space"/>
    <property type="evidence" value="ECO:0007669"/>
    <property type="project" value="UniProtKB-ARBA"/>
</dbReference>
<accession>A0A5P9YJ30</accession>
<reference evidence="3 4" key="1">
    <citation type="submission" date="2019-10" db="EMBL/GenBank/DDBJ databases">
        <title>Nonomuraea sp. nov., isolated from Phyllanthus amarus.</title>
        <authorList>
            <person name="Klykleung N."/>
            <person name="Tanasupawat S."/>
        </authorList>
    </citation>
    <scope>NUCLEOTIDE SEQUENCE [LARGE SCALE GENOMIC DNA]</scope>
    <source>
        <strain evidence="3 4">PA1-10</strain>
    </source>
</reference>
<sequence>MRGREGLTVTKSKRIASGVVSAVLAASLAACSGGGADGGAGGAGGGAPLTVAAYSQPTLQPNFNPFSPNALRGTMGLIYEQLYDFNTAGTFEFMPSLATEIAWADAGKTLDITLDTRAKWADGSPLTGDDVVFTFEYMKQHELLALPLTEATKTADGVRLRFSEPAYAIVQDIGRTAIVPAKIWQGKDPDKELNTSPVGSGPYKLGRVTGQQASFEARKDYWKQQVPVGQINYITTSSTSLLAQQLVRHEVDLAYAGIPDIQQFVAKDPDNNHLWPVHASMKPLLLNHKREPFQDVHVRKGFALALNREQIANAYNPGVYAPVSATGLYQEDWNDWIPEADRAPLAQDQQAALAEFAKAGYHKNGDQLVGPDGKQLTLGVLTVSTFADGMAYTQELVSQLNQIGIKATVEGVPPTAYTTREGKGDFDAIYGDAFTYGANPYNFYSSMLAPDSKHNFVGWDDPATNKALATLAKASPEEQKEATLPLEKIMVDQVPVIPLLVKGTPYMYSTENWTGWPSEEDPYTTPDPGAISGVFAAKLVLSLKPAV</sequence>
<dbReference type="PIRSF" id="PIRSF002741">
    <property type="entry name" value="MppA"/>
    <property type="match status" value="1"/>
</dbReference>
<comment type="caution">
    <text evidence="3">The sequence shown here is derived from an EMBL/GenBank/DDBJ whole genome shotgun (WGS) entry which is preliminary data.</text>
</comment>
<dbReference type="OrthoDB" id="9764591at2"/>
<dbReference type="PANTHER" id="PTHR30290">
    <property type="entry name" value="PERIPLASMIC BINDING COMPONENT OF ABC TRANSPORTER"/>
    <property type="match status" value="1"/>
</dbReference>
<evidence type="ECO:0000313" key="4">
    <source>
        <dbReference type="Proteomes" id="UP000312512"/>
    </source>
</evidence>
<organism evidence="3 4">
    <name type="scientific">Nonomuraea phyllanthi</name>
    <dbReference type="NCBI Taxonomy" id="2219224"/>
    <lineage>
        <taxon>Bacteria</taxon>
        <taxon>Bacillati</taxon>
        <taxon>Actinomycetota</taxon>
        <taxon>Actinomycetes</taxon>
        <taxon>Streptosporangiales</taxon>
        <taxon>Streptosporangiaceae</taxon>
        <taxon>Nonomuraea</taxon>
    </lineage>
</organism>
<feature type="domain" description="Solute-binding protein family 5" evidence="2">
    <location>
        <begin position="92"/>
        <end position="452"/>
    </location>
</feature>
<feature type="signal peptide" evidence="1">
    <location>
        <begin position="1"/>
        <end position="32"/>
    </location>
</feature>
<name>A0A5C4W039_9ACTN</name>
<proteinExistence type="predicted"/>
<dbReference type="AlphaFoldDB" id="A0A5C4W039"/>
<dbReference type="InterPro" id="IPR000914">
    <property type="entry name" value="SBP_5_dom"/>
</dbReference>
<dbReference type="InterPro" id="IPR030678">
    <property type="entry name" value="Peptide/Ni-bd"/>
</dbReference>